<proteinExistence type="predicted"/>
<evidence type="ECO:0000313" key="3">
    <source>
        <dbReference type="Proteomes" id="UP001175227"/>
    </source>
</evidence>
<protein>
    <submittedName>
        <fullName evidence="2">Uncharacterized protein</fullName>
    </submittedName>
</protein>
<sequence>MSRCRRELERAHPSHGKCFNTHLLFCIAYVGLAECYPPCASPQVWLGGRNDGDTLPVRTVAGAWWRARRL</sequence>
<organism evidence="2 3">
    <name type="scientific">Armillaria novae-zelandiae</name>
    <dbReference type="NCBI Taxonomy" id="153914"/>
    <lineage>
        <taxon>Eukaryota</taxon>
        <taxon>Fungi</taxon>
        <taxon>Dikarya</taxon>
        <taxon>Basidiomycota</taxon>
        <taxon>Agaricomycotina</taxon>
        <taxon>Agaricomycetes</taxon>
        <taxon>Agaricomycetidae</taxon>
        <taxon>Agaricales</taxon>
        <taxon>Marasmiineae</taxon>
        <taxon>Physalacriaceae</taxon>
        <taxon>Armillaria</taxon>
    </lineage>
</organism>
<evidence type="ECO:0000313" key="2">
    <source>
        <dbReference type="EMBL" id="KAK0472874.1"/>
    </source>
</evidence>
<keyword evidence="3" id="KW-1185">Reference proteome</keyword>
<name>A0AA39U853_9AGAR</name>
<feature type="chain" id="PRO_5041302374" evidence="1">
    <location>
        <begin position="36"/>
        <end position="70"/>
    </location>
</feature>
<gene>
    <name evidence="2" type="ORF">IW261DRAFT_1506268</name>
</gene>
<comment type="caution">
    <text evidence="2">The sequence shown here is derived from an EMBL/GenBank/DDBJ whole genome shotgun (WGS) entry which is preliminary data.</text>
</comment>
<keyword evidence="1" id="KW-0732">Signal</keyword>
<dbReference type="AlphaFoldDB" id="A0AA39U853"/>
<evidence type="ECO:0000256" key="1">
    <source>
        <dbReference type="SAM" id="SignalP"/>
    </source>
</evidence>
<dbReference type="Proteomes" id="UP001175227">
    <property type="component" value="Unassembled WGS sequence"/>
</dbReference>
<reference evidence="2" key="1">
    <citation type="submission" date="2023-06" db="EMBL/GenBank/DDBJ databases">
        <authorList>
            <consortium name="Lawrence Berkeley National Laboratory"/>
            <person name="Ahrendt S."/>
            <person name="Sahu N."/>
            <person name="Indic B."/>
            <person name="Wong-Bajracharya J."/>
            <person name="Merenyi Z."/>
            <person name="Ke H.-M."/>
            <person name="Monk M."/>
            <person name="Kocsube S."/>
            <person name="Drula E."/>
            <person name="Lipzen A."/>
            <person name="Balint B."/>
            <person name="Henrissat B."/>
            <person name="Andreopoulos B."/>
            <person name="Martin F.M."/>
            <person name="Harder C.B."/>
            <person name="Rigling D."/>
            <person name="Ford K.L."/>
            <person name="Foster G.D."/>
            <person name="Pangilinan J."/>
            <person name="Papanicolaou A."/>
            <person name="Barry K."/>
            <person name="LaButti K."/>
            <person name="Viragh M."/>
            <person name="Koriabine M."/>
            <person name="Yan M."/>
            <person name="Riley R."/>
            <person name="Champramary S."/>
            <person name="Plett K.L."/>
            <person name="Tsai I.J."/>
            <person name="Slot J."/>
            <person name="Sipos G."/>
            <person name="Plett J."/>
            <person name="Nagy L.G."/>
            <person name="Grigoriev I.V."/>
        </authorList>
    </citation>
    <scope>NUCLEOTIDE SEQUENCE</scope>
    <source>
        <strain evidence="2">ICMP 16352</strain>
    </source>
</reference>
<dbReference type="EMBL" id="JAUEPR010000037">
    <property type="protein sequence ID" value="KAK0472874.1"/>
    <property type="molecule type" value="Genomic_DNA"/>
</dbReference>
<feature type="signal peptide" evidence="1">
    <location>
        <begin position="1"/>
        <end position="35"/>
    </location>
</feature>
<accession>A0AA39U853</accession>